<name>A0A7G2C5H4_9TRYP</name>
<dbReference type="Proteomes" id="UP000515908">
    <property type="component" value="Chromosome 04"/>
</dbReference>
<dbReference type="VEuPathDB" id="TriTrypDB:ADEAN_000230000"/>
<evidence type="ECO:0000313" key="2">
    <source>
        <dbReference type="Proteomes" id="UP000515908"/>
    </source>
</evidence>
<proteinExistence type="predicted"/>
<organism evidence="1 2">
    <name type="scientific">Angomonas deanei</name>
    <dbReference type="NCBI Taxonomy" id="59799"/>
    <lineage>
        <taxon>Eukaryota</taxon>
        <taxon>Discoba</taxon>
        <taxon>Euglenozoa</taxon>
        <taxon>Kinetoplastea</taxon>
        <taxon>Metakinetoplastina</taxon>
        <taxon>Trypanosomatida</taxon>
        <taxon>Trypanosomatidae</taxon>
        <taxon>Strigomonadinae</taxon>
        <taxon>Angomonas</taxon>
    </lineage>
</organism>
<keyword evidence="2" id="KW-1185">Reference proteome</keyword>
<protein>
    <submittedName>
        <fullName evidence="1">Uncharacterized protein</fullName>
    </submittedName>
</protein>
<dbReference type="AlphaFoldDB" id="A0A7G2C5H4"/>
<gene>
    <name evidence="1" type="ORF">ADEAN_000230000</name>
</gene>
<dbReference type="EMBL" id="LR877148">
    <property type="protein sequence ID" value="CAD2214849.1"/>
    <property type="molecule type" value="Genomic_DNA"/>
</dbReference>
<sequence>MGKSLFKFLMAVVEFDGKNSTAQYLVLDDAMQIVQRVISVLGEEIYCTALSAEDIGEMLAFLQCLSTSVHANQFQQHVTTEEIENCKLCVENAVHQPQLELYFRNILESRGTDSWEDRILGRLTKIETSSVDATEALLLFEEIQGFYAACHQTSREHFVEKLVMLDSVTSIVFASGLSDRFLFLAAKKVLGRRSSDYIVEMLIVLLLDSNPTMESFGDMELCRENNPHLMSELIKLCEVLSGDDTLASEITFSPQEDPEEDIEFFAALQSCDILKSLSDDPEEACNILKNLQQNGEISAMSHEFLCLLGERCLSDGIKLNIMDEDSFMGQLEYLIQSAEENFHEREKVLYFAAVVVISASRGSNLGEQHLLKFFNLCLGTKCEEGTTIFSHVVGAFDEWSSLLTYKSSIFALTALGFQRYSLDALRRCGEEASRDFELLGFVTYFFSTADVTDEGIEYALENFEKYLDVEYSDMVEPETYFLTLALFDTILWRISEMEKKLPTAPFQFPLARTKSAACQKVGAYVRSEYFLSETVTGICPPFFSVTASDGAKKLFAARYCQRINQNMAKFEKFPHFVFSGLLKSCNSLLSCRDLLCGESVQELARRVNNVCTRWLAKVQYFPVSGTQSLEQHMPSPNLGYVDSVHVAEVQDLLCSSNGILLQYPNVKQTSITVAKRLLFTDVFCRVVALQSAEKLLRLVAQEEGKGLMDDVLSCLQAQLSVSGKAQFVFPFVVEQTCIFLSRALAKYSDENVTAKCIELLWSTLLSDPKQRTLSVLHFSHLLLDCVVSVTDPETPRFELLGKLLDPVKGENYTDASMRDDITKLATHRGVAGGLSNAYTPLSFRMEISESSNFVMNLLTDSRNILLLSPTAFYLSKLSEMEEKNGVDRAATSLVCVHDSMATFRESDPYTPVVARQEQRILETLLEYMEKWELLFFGVLNHFDFSYHDKMSFLRLLRAKASSNKDEYFQWVTMGGKCLISLCRAEEDVWWILSALVVLHSGASEENIILTCLHKSVEKQKIVFKRLLESNCADRDALILFLEDIMRDDNPSEVITSVWKEAQLLLPGQ</sequence>
<reference evidence="1 2" key="1">
    <citation type="submission" date="2020-08" db="EMBL/GenBank/DDBJ databases">
        <authorList>
            <person name="Newling K."/>
            <person name="Davey J."/>
            <person name="Forrester S."/>
        </authorList>
    </citation>
    <scope>NUCLEOTIDE SEQUENCE [LARGE SCALE GENOMIC DNA]</scope>
    <source>
        <strain evidence="2">Crithidia deanei Carvalho (ATCC PRA-265)</strain>
    </source>
</reference>
<accession>A0A7G2C5H4</accession>
<evidence type="ECO:0000313" key="1">
    <source>
        <dbReference type="EMBL" id="CAD2214849.1"/>
    </source>
</evidence>